<keyword evidence="3" id="KW-0418">Kinase</keyword>
<keyword evidence="2" id="KW-0808">Transferase</keyword>
<dbReference type="OrthoDB" id="9808601at2"/>
<evidence type="ECO:0000259" key="4">
    <source>
        <dbReference type="Pfam" id="PF00294"/>
    </source>
</evidence>
<comment type="similarity">
    <text evidence="1">Belongs to the carbohydrate kinase PfkB family.</text>
</comment>
<dbReference type="InterPro" id="IPR029056">
    <property type="entry name" value="Ribokinase-like"/>
</dbReference>
<comment type="caution">
    <text evidence="5">The sequence shown here is derived from an EMBL/GenBank/DDBJ whole genome shotgun (WGS) entry which is preliminary data.</text>
</comment>
<reference evidence="6" key="1">
    <citation type="submission" date="2017-04" db="EMBL/GenBank/DDBJ databases">
        <title>Function of individual gut microbiota members based on whole genome sequencing of pure cultures obtained from chicken caecum.</title>
        <authorList>
            <person name="Medvecky M."/>
            <person name="Cejkova D."/>
            <person name="Polansky O."/>
            <person name="Karasova D."/>
            <person name="Kubasova T."/>
            <person name="Cizek A."/>
            <person name="Rychlik I."/>
        </authorList>
    </citation>
    <scope>NUCLEOTIDE SEQUENCE [LARGE SCALE GENOMIC DNA]</scope>
    <source>
        <strain evidence="6">An5</strain>
    </source>
</reference>
<dbReference type="RefSeq" id="WP_094334795.1">
    <property type="nucleotide sequence ID" value="NZ_NFIE01000001.1"/>
</dbReference>
<dbReference type="PANTHER" id="PTHR43320:SF2">
    <property type="entry name" value="2-DEHYDRO-3-DEOXYGLUCONOKINASE_2-DEHYDRO-3-DEOXYGALACTONOKINASE"/>
    <property type="match status" value="1"/>
</dbReference>
<evidence type="ECO:0000256" key="2">
    <source>
        <dbReference type="ARBA" id="ARBA00022679"/>
    </source>
</evidence>
<dbReference type="InterPro" id="IPR052700">
    <property type="entry name" value="Carb_kinase_PfkB-like"/>
</dbReference>
<proteinExistence type="inferred from homology"/>
<dbReference type="GO" id="GO:0016301">
    <property type="term" value="F:kinase activity"/>
    <property type="evidence" value="ECO:0007669"/>
    <property type="project" value="UniProtKB-KW"/>
</dbReference>
<dbReference type="AlphaFoldDB" id="A0A1Y3Y6H7"/>
<dbReference type="SUPFAM" id="SSF53613">
    <property type="entry name" value="Ribokinase-like"/>
    <property type="match status" value="1"/>
</dbReference>
<dbReference type="Proteomes" id="UP000195781">
    <property type="component" value="Unassembled WGS sequence"/>
</dbReference>
<organism evidence="5 6">
    <name type="scientific">[Collinsella] massiliensis</name>
    <dbReference type="NCBI Taxonomy" id="1232426"/>
    <lineage>
        <taxon>Bacteria</taxon>
        <taxon>Bacillati</taxon>
        <taxon>Actinomycetota</taxon>
        <taxon>Coriobacteriia</taxon>
        <taxon>Coriobacteriales</taxon>
        <taxon>Coriobacteriaceae</taxon>
        <taxon>Enorma</taxon>
    </lineage>
</organism>
<gene>
    <name evidence="5" type="ORF">B5G02_00770</name>
</gene>
<evidence type="ECO:0000313" key="5">
    <source>
        <dbReference type="EMBL" id="OUN89920.1"/>
    </source>
</evidence>
<dbReference type="CDD" id="cd01166">
    <property type="entry name" value="KdgK"/>
    <property type="match status" value="1"/>
</dbReference>
<feature type="domain" description="Carbohydrate kinase PfkB" evidence="4">
    <location>
        <begin position="8"/>
        <end position="210"/>
    </location>
</feature>
<evidence type="ECO:0000256" key="1">
    <source>
        <dbReference type="ARBA" id="ARBA00010688"/>
    </source>
</evidence>
<dbReference type="Pfam" id="PF00294">
    <property type="entry name" value="PfkB"/>
    <property type="match status" value="1"/>
</dbReference>
<dbReference type="PANTHER" id="PTHR43320">
    <property type="entry name" value="SUGAR KINASE"/>
    <property type="match status" value="1"/>
</dbReference>
<evidence type="ECO:0000313" key="6">
    <source>
        <dbReference type="Proteomes" id="UP000195781"/>
    </source>
</evidence>
<dbReference type="Gene3D" id="3.40.1190.20">
    <property type="match status" value="1"/>
</dbReference>
<keyword evidence="6" id="KW-1185">Reference proteome</keyword>
<protein>
    <recommendedName>
        <fullName evidence="4">Carbohydrate kinase PfkB domain-containing protein</fullName>
    </recommendedName>
</protein>
<dbReference type="EMBL" id="NFIE01000001">
    <property type="protein sequence ID" value="OUN89920.1"/>
    <property type="molecule type" value="Genomic_DNA"/>
</dbReference>
<sequence length="367" mass="39004">MLSETSTVLTFGEIMMRLSPPDQLRIEQAASFDVRYGGAEANTALSLAYQGDHAAYVSVVPKNRIGECALRSLRAYGVDTARVVREGDRLGSYIFEVGASVRGNGCVYDRKYSAINLAAHDVFDWDAILDGVDLFYFSGVTPAVSAEMAVACEDALTACRARGIVTACDVNYRGKMWSPERSQEVMRRLLPMVDIVVANDEDAPAGLGMTCVSGSLKNGIAERDDYVEMARQICAEFGCKQVLSVVRDIASVEDSRWMGMLYSASADDLLAGRAARLADAAGADGAGAWWFSPVYDVHVLEGVAAGDAFSGAYLHTLLHGFAPQAAIDYAIAGSVLKLTIHGDSNLVTADEIAAVAASAGGGTRVAR</sequence>
<accession>A0A1Y3Y6H7</accession>
<name>A0A1Y3Y6H7_9ACTN</name>
<evidence type="ECO:0000256" key="3">
    <source>
        <dbReference type="ARBA" id="ARBA00022777"/>
    </source>
</evidence>
<dbReference type="InterPro" id="IPR011611">
    <property type="entry name" value="PfkB_dom"/>
</dbReference>